<feature type="compositionally biased region" description="Basic and acidic residues" evidence="10">
    <location>
        <begin position="709"/>
        <end position="726"/>
    </location>
</feature>
<dbReference type="PROSITE" id="PS51873">
    <property type="entry name" value="TRIAD"/>
    <property type="match status" value="1"/>
</dbReference>
<feature type="compositionally biased region" description="Basic residues" evidence="10">
    <location>
        <begin position="42"/>
        <end position="59"/>
    </location>
</feature>
<evidence type="ECO:0000256" key="5">
    <source>
        <dbReference type="ARBA" id="ARBA00022737"/>
    </source>
</evidence>
<evidence type="ECO:0000256" key="10">
    <source>
        <dbReference type="SAM" id="MobiDB-lite"/>
    </source>
</evidence>
<dbReference type="PROSITE" id="PS00518">
    <property type="entry name" value="ZF_RING_1"/>
    <property type="match status" value="1"/>
</dbReference>
<feature type="compositionally biased region" description="Polar residues" evidence="10">
    <location>
        <begin position="29"/>
        <end position="39"/>
    </location>
</feature>
<evidence type="ECO:0000256" key="1">
    <source>
        <dbReference type="ARBA" id="ARBA00001798"/>
    </source>
</evidence>
<dbReference type="InterPro" id="IPR044066">
    <property type="entry name" value="TRIAD_supradom"/>
</dbReference>
<reference evidence="13 14" key="2">
    <citation type="journal article" date="2017" name="Sci. Rep.">
        <title>Ant-infecting Ophiocordyceps genomes reveal a high diversity of potential behavioral manipulation genes and a possible major role for enterotoxins.</title>
        <authorList>
            <person name="de Bekker C."/>
            <person name="Ohm R.A."/>
            <person name="Evans H.C."/>
            <person name="Brachmann A."/>
            <person name="Hughes D.P."/>
        </authorList>
    </citation>
    <scope>NUCLEOTIDE SEQUENCE [LARGE SCALE GENOMIC DNA]</scope>
    <source>
        <strain evidence="13 14">SC16a</strain>
    </source>
</reference>
<feature type="compositionally biased region" description="Basic and acidic residues" evidence="10">
    <location>
        <begin position="112"/>
        <end position="121"/>
    </location>
</feature>
<keyword evidence="7" id="KW-0833">Ubl conjugation pathway</keyword>
<accession>A0A2A9PHQ4</accession>
<dbReference type="EMBL" id="LAZP02000103">
    <property type="protein sequence ID" value="PFH60878.1"/>
    <property type="molecule type" value="Genomic_DNA"/>
</dbReference>
<feature type="compositionally biased region" description="Acidic residues" evidence="10">
    <location>
        <begin position="131"/>
        <end position="149"/>
    </location>
</feature>
<dbReference type="EC" id="2.3.2.31" evidence="2"/>
<dbReference type="OrthoDB" id="9977870at2759"/>
<comment type="catalytic activity">
    <reaction evidence="1">
        <text>[E2 ubiquitin-conjugating enzyme]-S-ubiquitinyl-L-cysteine + [acceptor protein]-L-lysine = [E2 ubiquitin-conjugating enzyme]-L-cysteine + [acceptor protein]-N(6)-ubiquitinyl-L-lysine.</text>
        <dbReference type="EC" id="2.3.2.31"/>
    </reaction>
</comment>
<dbReference type="Gene3D" id="3.30.40.10">
    <property type="entry name" value="Zinc/RING finger domain, C3HC4 (zinc finger)"/>
    <property type="match status" value="1"/>
</dbReference>
<dbReference type="InterPro" id="IPR002867">
    <property type="entry name" value="IBR_dom"/>
</dbReference>
<feature type="compositionally biased region" description="Basic residues" evidence="10">
    <location>
        <begin position="171"/>
        <end position="182"/>
    </location>
</feature>
<keyword evidence="5" id="KW-0677">Repeat</keyword>
<evidence type="ECO:0000259" key="12">
    <source>
        <dbReference type="PROSITE" id="PS51873"/>
    </source>
</evidence>
<evidence type="ECO:0000256" key="3">
    <source>
        <dbReference type="ARBA" id="ARBA00022679"/>
    </source>
</evidence>
<keyword evidence="6 9" id="KW-0863">Zinc-finger</keyword>
<proteinExistence type="predicted"/>
<dbReference type="SMART" id="SM00647">
    <property type="entry name" value="IBR"/>
    <property type="match status" value="2"/>
</dbReference>
<dbReference type="CDD" id="cd20335">
    <property type="entry name" value="BRcat_RBR"/>
    <property type="match status" value="1"/>
</dbReference>
<keyword evidence="14" id="KW-1185">Reference proteome</keyword>
<sequence length="767" mass="86707">MSPDSHRDADDDHRRSGRRRRYRSGTVDWKTTTVPSLDSSPHPRHGQVHSHGRRTRRRSRSSEPRTLDATMPPPPPPLARSSMDAYRRPEHWMTYDHRRDPVGGRRRSGRHSSPEYTRRDPGYASAYGAGENDDDDDHIEVVEVVEDDGGSSRYRSGRHSSHDGYMLSSASRRHHGRRRRPRHADDDTAVLHRRHSFSSPAREETRMPDRSESWRLDSRHQQVIDVIEDSRPPVSSKRSTLRRRNRSADAVEHHDRPRASSRSRAGSVSGGPSGILGTIFGSPSSRRASPEEHVKEPKAARRLDCVVCMGDVSRSKAARLKCGHAMCRACLERSFKLSLTDPQHMPPRCCTQDHIPLGHVERIFDAGFKRAWNRKFTECSTRNRLYCPSRKCGEWIKPGAIRRENGVKVARCDRCKTKVCGSCKGKWHGDDECPKDEETARFLAQAQEEGWKRCFRCQAIVELKEGCNHMTCRCGAEFCMICGVKWKGCDCPWFNDGGPIGDVSGQREVPVLQIRGDLHDIFEGDGPPAPAELRNQHPVTMTLPTRARPRGYHEEKLLRRLQGQRDAELARHLQYGDDAYEGHDMMGGVGDIHGVGNAAGHLMNEDYRGGGRFLVAREPARATKAEYSANDTRRRAGSMEQRLADRLSEARPGHGIRARMGPEAGTVRAAPEPRLRQHTVEEELYDHRRPRAARTERVVGERVSRLYEDEASVHAPRGRERREETSPPRSSDMAGLNGYGHGMNRVSQWRCFVEPGIPDGESTVGHA</sequence>
<keyword evidence="8" id="KW-0862">Zinc</keyword>
<dbReference type="SUPFAM" id="SSF57850">
    <property type="entry name" value="RING/U-box"/>
    <property type="match status" value="3"/>
</dbReference>
<dbReference type="Proteomes" id="UP000037136">
    <property type="component" value="Unassembled WGS sequence"/>
</dbReference>
<organism evidence="13 14">
    <name type="scientific">Ophiocordyceps unilateralis</name>
    <name type="common">Zombie-ant fungus</name>
    <name type="synonym">Torrubia unilateralis</name>
    <dbReference type="NCBI Taxonomy" id="268505"/>
    <lineage>
        <taxon>Eukaryota</taxon>
        <taxon>Fungi</taxon>
        <taxon>Dikarya</taxon>
        <taxon>Ascomycota</taxon>
        <taxon>Pezizomycotina</taxon>
        <taxon>Sordariomycetes</taxon>
        <taxon>Hypocreomycetidae</taxon>
        <taxon>Hypocreales</taxon>
        <taxon>Ophiocordycipitaceae</taxon>
        <taxon>Ophiocordyceps</taxon>
    </lineage>
</organism>
<evidence type="ECO:0000256" key="4">
    <source>
        <dbReference type="ARBA" id="ARBA00022723"/>
    </source>
</evidence>
<evidence type="ECO:0000313" key="13">
    <source>
        <dbReference type="EMBL" id="PFH60878.1"/>
    </source>
</evidence>
<dbReference type="PROSITE" id="PS50089">
    <property type="entry name" value="ZF_RING_2"/>
    <property type="match status" value="1"/>
</dbReference>
<dbReference type="GO" id="GO:0061630">
    <property type="term" value="F:ubiquitin protein ligase activity"/>
    <property type="evidence" value="ECO:0007669"/>
    <property type="project" value="UniProtKB-EC"/>
</dbReference>
<feature type="compositionally biased region" description="Basic and acidic residues" evidence="10">
    <location>
        <begin position="1"/>
        <end position="14"/>
    </location>
</feature>
<feature type="compositionally biased region" description="Basic and acidic residues" evidence="10">
    <location>
        <begin position="201"/>
        <end position="222"/>
    </location>
</feature>
<feature type="domain" description="RING-type" evidence="11">
    <location>
        <begin position="305"/>
        <end position="349"/>
    </location>
</feature>
<feature type="region of interest" description="Disordered" evidence="10">
    <location>
        <begin position="1"/>
        <end position="296"/>
    </location>
</feature>
<evidence type="ECO:0000256" key="7">
    <source>
        <dbReference type="ARBA" id="ARBA00022786"/>
    </source>
</evidence>
<feature type="domain" description="RING-type" evidence="12">
    <location>
        <begin position="301"/>
        <end position="500"/>
    </location>
</feature>
<evidence type="ECO:0000256" key="2">
    <source>
        <dbReference type="ARBA" id="ARBA00012251"/>
    </source>
</evidence>
<dbReference type="Gene3D" id="1.20.120.1750">
    <property type="match status" value="1"/>
</dbReference>
<dbReference type="InterPro" id="IPR017907">
    <property type="entry name" value="Znf_RING_CS"/>
</dbReference>
<dbReference type="PANTHER" id="PTHR11685">
    <property type="entry name" value="RBR FAMILY RING FINGER AND IBR DOMAIN-CONTAINING"/>
    <property type="match status" value="1"/>
</dbReference>
<dbReference type="Pfam" id="PF01485">
    <property type="entry name" value="IBR"/>
    <property type="match status" value="2"/>
</dbReference>
<evidence type="ECO:0000256" key="8">
    <source>
        <dbReference type="ARBA" id="ARBA00022833"/>
    </source>
</evidence>
<name>A0A2A9PHQ4_OPHUN</name>
<reference evidence="13 14" key="1">
    <citation type="journal article" date="2015" name="BMC Genomics">
        <title>Gene expression during zombie ant biting behavior reflects the complexity underlying fungal parasitic behavioral manipulation.</title>
        <authorList>
            <person name="de Bekker C."/>
            <person name="Ohm R.A."/>
            <person name="Loreto R.G."/>
            <person name="Sebastian A."/>
            <person name="Albert I."/>
            <person name="Merrow M."/>
            <person name="Brachmann A."/>
            <person name="Hughes D.P."/>
        </authorList>
    </citation>
    <scope>NUCLEOTIDE SEQUENCE [LARGE SCALE GENOMIC DNA]</scope>
    <source>
        <strain evidence="13 14">SC16a</strain>
    </source>
</reference>
<dbReference type="STRING" id="268505.A0A2A9PHQ4"/>
<keyword evidence="4" id="KW-0479">Metal-binding</keyword>
<comment type="caution">
    <text evidence="13">The sequence shown here is derived from an EMBL/GenBank/DDBJ whole genome shotgun (WGS) entry which is preliminary data.</text>
</comment>
<evidence type="ECO:0000313" key="14">
    <source>
        <dbReference type="Proteomes" id="UP000037136"/>
    </source>
</evidence>
<dbReference type="GO" id="GO:0016567">
    <property type="term" value="P:protein ubiquitination"/>
    <property type="evidence" value="ECO:0007669"/>
    <property type="project" value="InterPro"/>
</dbReference>
<feature type="region of interest" description="Disordered" evidence="10">
    <location>
        <begin position="654"/>
        <end position="679"/>
    </location>
</feature>
<protein>
    <recommendedName>
        <fullName evidence="2">RBR-type E3 ubiquitin transferase</fullName>
        <ecNumber evidence="2">2.3.2.31</ecNumber>
    </recommendedName>
</protein>
<evidence type="ECO:0000256" key="9">
    <source>
        <dbReference type="PROSITE-ProRule" id="PRU00175"/>
    </source>
</evidence>
<feature type="compositionally biased region" description="Basic and acidic residues" evidence="10">
    <location>
        <begin position="246"/>
        <end position="258"/>
    </location>
</feature>
<dbReference type="GO" id="GO:0008270">
    <property type="term" value="F:zinc ion binding"/>
    <property type="evidence" value="ECO:0007669"/>
    <property type="project" value="UniProtKB-KW"/>
</dbReference>
<keyword evidence="3" id="KW-0808">Transferase</keyword>
<dbReference type="InterPro" id="IPR001841">
    <property type="entry name" value="Znf_RING"/>
</dbReference>
<dbReference type="InterPro" id="IPR031127">
    <property type="entry name" value="E3_UB_ligase_RBR"/>
</dbReference>
<dbReference type="AlphaFoldDB" id="A0A2A9PHQ4"/>
<feature type="compositionally biased region" description="Basic and acidic residues" evidence="10">
    <location>
        <begin position="85"/>
        <end position="103"/>
    </location>
</feature>
<feature type="region of interest" description="Disordered" evidence="10">
    <location>
        <begin position="709"/>
        <end position="736"/>
    </location>
</feature>
<dbReference type="CDD" id="cd22584">
    <property type="entry name" value="Rcat_RBR_unk"/>
    <property type="match status" value="1"/>
</dbReference>
<evidence type="ECO:0000256" key="6">
    <source>
        <dbReference type="ARBA" id="ARBA00022771"/>
    </source>
</evidence>
<gene>
    <name evidence="13" type="ORF">XA68_10191</name>
</gene>
<dbReference type="InterPro" id="IPR013083">
    <property type="entry name" value="Znf_RING/FYVE/PHD"/>
</dbReference>
<evidence type="ECO:0000259" key="11">
    <source>
        <dbReference type="PROSITE" id="PS50089"/>
    </source>
</evidence>